<dbReference type="Proteomes" id="UP000838160">
    <property type="component" value="Unassembled WGS sequence"/>
</dbReference>
<accession>A0ABM8ZF98</accession>
<dbReference type="InterPro" id="IPR014506">
    <property type="entry name" value="UCP020479_CheW"/>
</dbReference>
<dbReference type="PIRSF" id="PIRSF020479">
    <property type="entry name" value="UCP020479_CheW"/>
    <property type="match status" value="1"/>
</dbReference>
<feature type="region of interest" description="Disordered" evidence="1">
    <location>
        <begin position="96"/>
        <end position="147"/>
    </location>
</feature>
<evidence type="ECO:0000256" key="1">
    <source>
        <dbReference type="SAM" id="MobiDB-lite"/>
    </source>
</evidence>
<feature type="region of interest" description="Disordered" evidence="1">
    <location>
        <begin position="44"/>
        <end position="78"/>
    </location>
</feature>
<proteinExistence type="predicted"/>
<sequence>MKGDTSPLSSEQALDDYFSALLSLEEPQEQQDDNEDLSLELSELESESCTIETRELDSSAGESAPLDENHCDDPDDESLASCDAVLSYEAVSSYKALPQEASSQESLPDEEWSTEADQLNDIQETAEPQKESSFESGAELANDIESDPYLAQRQLMNTQPLAQTELAEIDQLPDLDNLEKLFSGLQAQIDSEVDIAEVQIDTAVATIVEPDVDEAEQEIQAWDIEFENQVEQQSTVFEASSTVALNPEPDTKDPLESADIEPEAVSVSELSEGNGGAKVWQNGERDQAFQVLYFDVNGVTFAVPLDELGGIHQLTSLSHLIGRPAWYLGLQTSRDDKLDVVDTAMWAMSDVLTGEEYKDAYEYVVMLGESQWGLACTALKGTEMLTSDKIRWRETAGKRPWLAGMVKEQMCALVHVSELIGMLNAGLDVKSVQ</sequence>
<organism evidence="3 4">
    <name type="scientific">Vibrio hippocampi</name>
    <dbReference type="NCBI Taxonomy" id="654686"/>
    <lineage>
        <taxon>Bacteria</taxon>
        <taxon>Pseudomonadati</taxon>
        <taxon>Pseudomonadota</taxon>
        <taxon>Gammaproteobacteria</taxon>
        <taxon>Vibrionales</taxon>
        <taxon>Vibrionaceae</taxon>
        <taxon>Vibrio</taxon>
    </lineage>
</organism>
<feature type="domain" description="CheW-like" evidence="2">
    <location>
        <begin position="288"/>
        <end position="425"/>
    </location>
</feature>
<dbReference type="InterPro" id="IPR002545">
    <property type="entry name" value="CheW-lke_dom"/>
</dbReference>
<reference evidence="3" key="1">
    <citation type="submission" date="2021-12" db="EMBL/GenBank/DDBJ databases">
        <authorList>
            <person name="Rodrigo-Torres L."/>
            <person name="Arahal R. D."/>
            <person name="Lucena T."/>
        </authorList>
    </citation>
    <scope>NUCLEOTIDE SEQUENCE</scope>
    <source>
        <strain evidence="3">CECT 8226</strain>
    </source>
</reference>
<evidence type="ECO:0000313" key="4">
    <source>
        <dbReference type="Proteomes" id="UP000838160"/>
    </source>
</evidence>
<dbReference type="Pfam" id="PF01584">
    <property type="entry name" value="CheW"/>
    <property type="match status" value="1"/>
</dbReference>
<protein>
    <recommendedName>
        <fullName evidence="2">CheW-like domain-containing protein</fullName>
    </recommendedName>
</protein>
<comment type="caution">
    <text evidence="3">The sequence shown here is derived from an EMBL/GenBank/DDBJ whole genome shotgun (WGS) entry which is preliminary data.</text>
</comment>
<dbReference type="PROSITE" id="PS50851">
    <property type="entry name" value="CHEW"/>
    <property type="match status" value="1"/>
</dbReference>
<dbReference type="RefSeq" id="WP_237483885.1">
    <property type="nucleotide sequence ID" value="NZ_CAKLCM010000002.1"/>
</dbReference>
<gene>
    <name evidence="3" type="ORF">VHP8226_00860</name>
</gene>
<keyword evidence="4" id="KW-1185">Reference proteome</keyword>
<evidence type="ECO:0000313" key="3">
    <source>
        <dbReference type="EMBL" id="CAH0525218.1"/>
    </source>
</evidence>
<evidence type="ECO:0000259" key="2">
    <source>
        <dbReference type="PROSITE" id="PS50851"/>
    </source>
</evidence>
<dbReference type="InterPro" id="IPR036061">
    <property type="entry name" value="CheW-like_dom_sf"/>
</dbReference>
<dbReference type="SMART" id="SM00260">
    <property type="entry name" value="CheW"/>
    <property type="match status" value="1"/>
</dbReference>
<name>A0ABM8ZF98_9VIBR</name>
<dbReference type="EMBL" id="CAKLCM010000002">
    <property type="protein sequence ID" value="CAH0525218.1"/>
    <property type="molecule type" value="Genomic_DNA"/>
</dbReference>
<dbReference type="SUPFAM" id="SSF50341">
    <property type="entry name" value="CheW-like"/>
    <property type="match status" value="1"/>
</dbReference>